<gene>
    <name evidence="1" type="ORF">C5Y83_06225</name>
</gene>
<organism evidence="1 2">
    <name type="scientific">Blastopirellula marina</name>
    <dbReference type="NCBI Taxonomy" id="124"/>
    <lineage>
        <taxon>Bacteria</taxon>
        <taxon>Pseudomonadati</taxon>
        <taxon>Planctomycetota</taxon>
        <taxon>Planctomycetia</taxon>
        <taxon>Pirellulales</taxon>
        <taxon>Pirellulaceae</taxon>
        <taxon>Blastopirellula</taxon>
    </lineage>
</organism>
<evidence type="ECO:0000313" key="2">
    <source>
        <dbReference type="Proteomes" id="UP000238322"/>
    </source>
</evidence>
<dbReference type="Pfam" id="PF13783">
    <property type="entry name" value="DUF4177"/>
    <property type="match status" value="1"/>
</dbReference>
<accession>A0A2S8FZC6</accession>
<name>A0A2S8FZC6_9BACT</name>
<dbReference type="InterPro" id="IPR025234">
    <property type="entry name" value="YjzH-like"/>
</dbReference>
<proteinExistence type="predicted"/>
<evidence type="ECO:0000313" key="1">
    <source>
        <dbReference type="EMBL" id="PQO37538.1"/>
    </source>
</evidence>
<sequence length="245" mass="27787">MQFEYKTVLLEIDRTLWRRALDDSSVDRVQATLDKLGRDGWELVSVWPITDGRSPPQIDHAIHYFKRPVASHPMAEASAILATSPGKTKDSCDKILAQLKEAGIEVATDGEQSEAAIESLETLLGRPLPRSYREFVQAYGFAGPEYNPYRGIVNNDPTTEAGESAYFQTLLLRKSWDLPDQYLVVWYEYDLDMATCIDLAKPTSDGECLIVQIERDYRNHLDITTEANNFFTAFQTHMSDLIESQ</sequence>
<dbReference type="Gene3D" id="3.40.1580.10">
    <property type="entry name" value="SMI1/KNR4-like"/>
    <property type="match status" value="1"/>
</dbReference>
<dbReference type="RefSeq" id="WP_105328787.1">
    <property type="nucleotide sequence ID" value="NZ_PUHY01000005.1"/>
</dbReference>
<dbReference type="Proteomes" id="UP000238322">
    <property type="component" value="Unassembled WGS sequence"/>
</dbReference>
<dbReference type="SUPFAM" id="SSF160631">
    <property type="entry name" value="SMI1/KNR4-like"/>
    <property type="match status" value="1"/>
</dbReference>
<comment type="caution">
    <text evidence="1">The sequence shown here is derived from an EMBL/GenBank/DDBJ whole genome shotgun (WGS) entry which is preliminary data.</text>
</comment>
<dbReference type="OrthoDB" id="5432776at2"/>
<dbReference type="EMBL" id="PUHY01000005">
    <property type="protein sequence ID" value="PQO37538.1"/>
    <property type="molecule type" value="Genomic_DNA"/>
</dbReference>
<protein>
    <recommendedName>
        <fullName evidence="3">Knr4/Smi1-like domain-containing protein</fullName>
    </recommendedName>
</protein>
<dbReference type="InterPro" id="IPR037883">
    <property type="entry name" value="Knr4/Smi1-like_sf"/>
</dbReference>
<dbReference type="Pfam" id="PF14567">
    <property type="entry name" value="SUKH_5"/>
    <property type="match status" value="1"/>
</dbReference>
<dbReference type="AlphaFoldDB" id="A0A2S8FZC6"/>
<evidence type="ECO:0008006" key="3">
    <source>
        <dbReference type="Google" id="ProtNLM"/>
    </source>
</evidence>
<reference evidence="1 2" key="1">
    <citation type="submission" date="2018-02" db="EMBL/GenBank/DDBJ databases">
        <title>Comparative genomes isolates from brazilian mangrove.</title>
        <authorList>
            <person name="Araujo J.E."/>
            <person name="Taketani R.G."/>
            <person name="Silva M.C.P."/>
            <person name="Loureco M.V."/>
            <person name="Andreote F.D."/>
        </authorList>
    </citation>
    <scope>NUCLEOTIDE SEQUENCE [LARGE SCALE GENOMIC DNA]</scope>
    <source>
        <strain evidence="1 2">Hex-1 MGV</strain>
    </source>
</reference>